<feature type="compositionally biased region" description="Basic and acidic residues" evidence="1">
    <location>
        <begin position="67"/>
        <end position="77"/>
    </location>
</feature>
<feature type="compositionally biased region" description="Polar residues" evidence="1">
    <location>
        <begin position="21"/>
        <end position="30"/>
    </location>
</feature>
<dbReference type="AlphaFoldDB" id="A0AAD9YEF0"/>
<gene>
    <name evidence="2" type="ORF">CKAH01_16861</name>
</gene>
<evidence type="ECO:0000313" key="2">
    <source>
        <dbReference type="EMBL" id="KAK2758147.1"/>
    </source>
</evidence>
<accession>A0AAD9YEF0</accession>
<name>A0AAD9YEF0_COLKA</name>
<keyword evidence="3" id="KW-1185">Reference proteome</keyword>
<comment type="caution">
    <text evidence="2">The sequence shown here is derived from an EMBL/GenBank/DDBJ whole genome shotgun (WGS) entry which is preliminary data.</text>
</comment>
<evidence type="ECO:0000313" key="3">
    <source>
        <dbReference type="Proteomes" id="UP001281614"/>
    </source>
</evidence>
<reference evidence="2" key="1">
    <citation type="submission" date="2023-02" db="EMBL/GenBank/DDBJ databases">
        <title>Colletotrichum kahawae CIFC_Que2 genome sequencing and assembly.</title>
        <authorList>
            <person name="Baroncelli R."/>
        </authorList>
    </citation>
    <scope>NUCLEOTIDE SEQUENCE</scope>
    <source>
        <strain evidence="2">CIFC_Que2</strain>
    </source>
</reference>
<proteinExistence type="predicted"/>
<dbReference type="Proteomes" id="UP001281614">
    <property type="component" value="Unassembled WGS sequence"/>
</dbReference>
<organism evidence="2 3">
    <name type="scientific">Colletotrichum kahawae</name>
    <name type="common">Coffee berry disease fungus</name>
    <dbReference type="NCBI Taxonomy" id="34407"/>
    <lineage>
        <taxon>Eukaryota</taxon>
        <taxon>Fungi</taxon>
        <taxon>Dikarya</taxon>
        <taxon>Ascomycota</taxon>
        <taxon>Pezizomycotina</taxon>
        <taxon>Sordariomycetes</taxon>
        <taxon>Hypocreomycetidae</taxon>
        <taxon>Glomerellales</taxon>
        <taxon>Glomerellaceae</taxon>
        <taxon>Colletotrichum</taxon>
        <taxon>Colletotrichum gloeosporioides species complex</taxon>
    </lineage>
</organism>
<feature type="region of interest" description="Disordered" evidence="1">
    <location>
        <begin position="1"/>
        <end position="83"/>
    </location>
</feature>
<dbReference type="EMBL" id="VYYT01000192">
    <property type="protein sequence ID" value="KAK2758147.1"/>
    <property type="molecule type" value="Genomic_DNA"/>
</dbReference>
<protein>
    <submittedName>
        <fullName evidence="2">Uncharacterized protein</fullName>
    </submittedName>
</protein>
<evidence type="ECO:0000256" key="1">
    <source>
        <dbReference type="SAM" id="MobiDB-lite"/>
    </source>
</evidence>
<sequence>MSDRSHQSNYSREAPAKPSHRYSSADSAKTQARRRQAKFESAPDGSVHHVSDPSSSARSSKSKHKAAAKDKIKDFERQFNGPS</sequence>